<dbReference type="PANTHER" id="PTHR13016">
    <property type="entry name" value="AMMECR1 HOMOLOG"/>
    <property type="match status" value="1"/>
</dbReference>
<dbReference type="VEuPathDB" id="TriTrypDB:TM35_000173080"/>
<dbReference type="InterPro" id="IPR002733">
    <property type="entry name" value="AMMECR1_domain"/>
</dbReference>
<proteinExistence type="predicted"/>
<dbReference type="Gene3D" id="3.30.700.20">
    <property type="entry name" value="Hypothetical protein ph0010, domain 1"/>
    <property type="match status" value="1"/>
</dbReference>
<organism evidence="2 3">
    <name type="scientific">Trypanosoma theileri</name>
    <dbReference type="NCBI Taxonomy" id="67003"/>
    <lineage>
        <taxon>Eukaryota</taxon>
        <taxon>Discoba</taxon>
        <taxon>Euglenozoa</taxon>
        <taxon>Kinetoplastea</taxon>
        <taxon>Metakinetoplastina</taxon>
        <taxon>Trypanosomatida</taxon>
        <taxon>Trypanosomatidae</taxon>
        <taxon>Trypanosoma</taxon>
    </lineage>
</organism>
<feature type="domain" description="AMMECR1" evidence="1">
    <location>
        <begin position="1"/>
        <end position="186"/>
    </location>
</feature>
<dbReference type="OrthoDB" id="24630at2759"/>
<evidence type="ECO:0000313" key="3">
    <source>
        <dbReference type="Proteomes" id="UP000192257"/>
    </source>
</evidence>
<dbReference type="InterPro" id="IPR036071">
    <property type="entry name" value="AMMECR1_dom_sf"/>
</dbReference>
<dbReference type="GeneID" id="39986167"/>
<dbReference type="Proteomes" id="UP000192257">
    <property type="component" value="Unassembled WGS sequence"/>
</dbReference>
<dbReference type="InterPro" id="IPR027485">
    <property type="entry name" value="AMMECR1_N"/>
</dbReference>
<sequence length="186" mass="20759">MVGATPEMAAYCFAVIVSKLKNEPIPQVPQGIPNDPSPIFVTLKTLNGNLRGCIGNFSAEPLHDQLKNYAIAASFEDSRFPPVELNELPSLRCSVCLLHSFEKADNWKDWVIGVHGIRIRYQVYGATFLPSVMREEGWDHLQTLQHLLAKAGYRGEVTEAILNQVEVTRYQESKASVEFASLKLSI</sequence>
<dbReference type="Pfam" id="PF01871">
    <property type="entry name" value="AMMECR1"/>
    <property type="match status" value="1"/>
</dbReference>
<evidence type="ECO:0000259" key="1">
    <source>
        <dbReference type="PROSITE" id="PS51112"/>
    </source>
</evidence>
<comment type="caution">
    <text evidence="2">The sequence shown here is derived from an EMBL/GenBank/DDBJ whole genome shotgun (WGS) entry which is preliminary data.</text>
</comment>
<dbReference type="PANTHER" id="PTHR13016:SF0">
    <property type="entry name" value="AMME SYNDROME CANDIDATE GENE 1 PROTEIN"/>
    <property type="match status" value="1"/>
</dbReference>
<dbReference type="NCBIfam" id="TIGR00296">
    <property type="entry name" value="TIGR00296 family protein"/>
    <property type="match status" value="1"/>
</dbReference>
<accession>A0A1X0NUQ8</accession>
<gene>
    <name evidence="2" type="ORF">TM35_000173080</name>
</gene>
<dbReference type="RefSeq" id="XP_028882502.1">
    <property type="nucleotide sequence ID" value="XM_029026387.1"/>
</dbReference>
<dbReference type="PROSITE" id="PS51112">
    <property type="entry name" value="AMMECR1"/>
    <property type="match status" value="1"/>
</dbReference>
<protein>
    <submittedName>
        <fullName evidence="2">Ammecr1</fullName>
    </submittedName>
</protein>
<dbReference type="EMBL" id="NBCO01000017">
    <property type="protein sequence ID" value="ORC88436.1"/>
    <property type="molecule type" value="Genomic_DNA"/>
</dbReference>
<dbReference type="SUPFAM" id="SSF143447">
    <property type="entry name" value="AMMECR1-like"/>
    <property type="match status" value="1"/>
</dbReference>
<dbReference type="InterPro" id="IPR027623">
    <property type="entry name" value="AmmeMemoSam_A"/>
</dbReference>
<reference evidence="2 3" key="1">
    <citation type="submission" date="2017-03" db="EMBL/GenBank/DDBJ databases">
        <title>An alternative strategy for trypanosome survival in the mammalian bloodstream revealed through genome and transcriptome analysis of the ubiquitous bovine parasite Trypanosoma (Megatrypanum) theileri.</title>
        <authorList>
            <person name="Kelly S."/>
            <person name="Ivens A."/>
            <person name="Mott A."/>
            <person name="O'Neill E."/>
            <person name="Emms D."/>
            <person name="Macleod O."/>
            <person name="Voorheis P."/>
            <person name="Matthews J."/>
            <person name="Matthews K."/>
            <person name="Carrington M."/>
        </authorList>
    </citation>
    <scope>NUCLEOTIDE SEQUENCE [LARGE SCALE GENOMIC DNA]</scope>
    <source>
        <strain evidence="2">Edinburgh</strain>
    </source>
</reference>
<keyword evidence="3" id="KW-1185">Reference proteome</keyword>
<name>A0A1X0NUQ8_9TRYP</name>
<evidence type="ECO:0000313" key="2">
    <source>
        <dbReference type="EMBL" id="ORC88436.1"/>
    </source>
</evidence>
<dbReference type="Gene3D" id="3.30.1490.150">
    <property type="entry name" value="Hypothetical protein ph0010, domain 2"/>
    <property type="match status" value="1"/>
</dbReference>
<dbReference type="NCBIfam" id="TIGR04335">
    <property type="entry name" value="AmmeMemoSam_A"/>
    <property type="match status" value="1"/>
</dbReference>
<dbReference type="AlphaFoldDB" id="A0A1X0NUQ8"/>
<dbReference type="InterPro" id="IPR023473">
    <property type="entry name" value="AMMECR1"/>
</dbReference>